<evidence type="ECO:0000313" key="3">
    <source>
        <dbReference type="Proteomes" id="UP000177325"/>
    </source>
</evidence>
<keyword evidence="1" id="KW-0812">Transmembrane</keyword>
<feature type="transmembrane region" description="Helical" evidence="1">
    <location>
        <begin position="53"/>
        <end position="72"/>
    </location>
</feature>
<dbReference type="Proteomes" id="UP000177325">
    <property type="component" value="Unassembled WGS sequence"/>
</dbReference>
<name>A0A1F6FHF4_9BACT</name>
<protein>
    <submittedName>
        <fullName evidence="2">Uncharacterized protein</fullName>
    </submittedName>
</protein>
<accession>A0A1F6FHF4</accession>
<dbReference type="AlphaFoldDB" id="A0A1F6FHF4"/>
<keyword evidence="1" id="KW-1133">Transmembrane helix</keyword>
<evidence type="ECO:0000256" key="1">
    <source>
        <dbReference type="SAM" id="Phobius"/>
    </source>
</evidence>
<gene>
    <name evidence="2" type="ORF">A3G90_04435</name>
</gene>
<reference evidence="2 3" key="1">
    <citation type="journal article" date="2016" name="Nat. Commun.">
        <title>Thousands of microbial genomes shed light on interconnected biogeochemical processes in an aquifer system.</title>
        <authorList>
            <person name="Anantharaman K."/>
            <person name="Brown C.T."/>
            <person name="Hug L.A."/>
            <person name="Sharon I."/>
            <person name="Castelle C.J."/>
            <person name="Probst A.J."/>
            <person name="Thomas B.C."/>
            <person name="Singh A."/>
            <person name="Wilkins M.J."/>
            <person name="Karaoz U."/>
            <person name="Brodie E.L."/>
            <person name="Williams K.H."/>
            <person name="Hubbard S.S."/>
            <person name="Banfield J.F."/>
        </authorList>
    </citation>
    <scope>NUCLEOTIDE SEQUENCE [LARGE SCALE GENOMIC DNA]</scope>
</reference>
<dbReference type="STRING" id="1798525.A3G90_04435"/>
<keyword evidence="1" id="KW-0472">Membrane</keyword>
<proteinExistence type="predicted"/>
<comment type="caution">
    <text evidence="2">The sequence shown here is derived from an EMBL/GenBank/DDBJ whole genome shotgun (WGS) entry which is preliminary data.</text>
</comment>
<dbReference type="EMBL" id="MFMM01000001">
    <property type="protein sequence ID" value="OGG85273.1"/>
    <property type="molecule type" value="Genomic_DNA"/>
</dbReference>
<sequence>MCINAYTCISWWWLPLILLGIIYLLFGFFMGILVLMPKGNTINHNEESRWEMISALALMTITIPAVAIYAILRDLIKGHKPQPRKSHQTKE</sequence>
<evidence type="ECO:0000313" key="2">
    <source>
        <dbReference type="EMBL" id="OGG85273.1"/>
    </source>
</evidence>
<feature type="transmembrane region" description="Helical" evidence="1">
    <location>
        <begin position="12"/>
        <end position="33"/>
    </location>
</feature>
<organism evidence="2 3">
    <name type="scientific">Candidatus Kaiserbacteria bacterium RIFCSPLOWO2_12_FULL_45_26</name>
    <dbReference type="NCBI Taxonomy" id="1798525"/>
    <lineage>
        <taxon>Bacteria</taxon>
        <taxon>Candidatus Kaiseribacteriota</taxon>
    </lineage>
</organism>